<evidence type="ECO:0000313" key="1">
    <source>
        <dbReference type="EMBL" id="NBN78884.1"/>
    </source>
</evidence>
<keyword evidence="2" id="KW-1185">Reference proteome</keyword>
<sequence>MGGSAAVATGRLVRPMTPDDIPAVAALFTRVFRPGAAAPDPALSAYLAALCFTAPGYAPDTGSMVYDHPCVGIRAALLSIPLRFRFDGAPVTARLMGSFMSDGREGQVGAARLSRYFRAHNHDLLAADSASPVSADHWVTGGGLVLPVQSLEWRRVFRPARAAALQLRRSLPRIGSMVALAPLGMADRPIRRLRPALSVQPATGLAVERVEAEAFRLAVEPMLARFRLRPDWDRAEFDWLTAQIDQNHRLGQVQFRLVRDVTGEPMGGFLFCGRSGHHAEVFNILCRPAAENDTVAAMLADLDAEGYAVAGGIAQPFLMTALQRHRWLTLRHRGFFCIASRHAAVMEAIRADSLYVGGLASESWSRLQADF</sequence>
<reference evidence="2" key="1">
    <citation type="submission" date="2020-01" db="EMBL/GenBank/DDBJ databases">
        <authorList>
            <person name="Fang Y."/>
            <person name="Sun R."/>
            <person name="Nie L."/>
            <person name="He J."/>
            <person name="Hao L."/>
            <person name="Wang L."/>
            <person name="Su S."/>
            <person name="Lv E."/>
            <person name="Zhang Z."/>
            <person name="Xie R."/>
            <person name="Liu H."/>
        </authorList>
    </citation>
    <scope>NUCLEOTIDE SEQUENCE [LARGE SCALE GENOMIC DNA]</scope>
    <source>
        <strain evidence="2">XCT-53</strain>
    </source>
</reference>
<evidence type="ECO:0000313" key="2">
    <source>
        <dbReference type="Proteomes" id="UP000586722"/>
    </source>
</evidence>
<dbReference type="AlphaFoldDB" id="A0A7X5J8N1"/>
<accession>A0A7X5J8N1</accession>
<name>A0A7X5J8N1_9HYPH</name>
<proteinExistence type="predicted"/>
<dbReference type="EMBL" id="JAABLQ010000001">
    <property type="protein sequence ID" value="NBN78884.1"/>
    <property type="molecule type" value="Genomic_DNA"/>
</dbReference>
<gene>
    <name evidence="1" type="ORF">GWI72_11460</name>
</gene>
<comment type="caution">
    <text evidence="1">The sequence shown here is derived from an EMBL/GenBank/DDBJ whole genome shotgun (WGS) entry which is preliminary data.</text>
</comment>
<protein>
    <submittedName>
        <fullName evidence="1">GNAT family N-acetyltransferase</fullName>
    </submittedName>
</protein>
<organism evidence="1 2">
    <name type="scientific">Pannonibacter tanglangensis</name>
    <dbReference type="NCBI Taxonomy" id="2750084"/>
    <lineage>
        <taxon>Bacteria</taxon>
        <taxon>Pseudomonadati</taxon>
        <taxon>Pseudomonadota</taxon>
        <taxon>Alphaproteobacteria</taxon>
        <taxon>Hyphomicrobiales</taxon>
        <taxon>Stappiaceae</taxon>
        <taxon>Pannonibacter</taxon>
    </lineage>
</organism>
<dbReference type="Proteomes" id="UP000586722">
    <property type="component" value="Unassembled WGS sequence"/>
</dbReference>
<dbReference type="RefSeq" id="WP_161708714.1">
    <property type="nucleotide sequence ID" value="NZ_JAABLQ010000001.1"/>
</dbReference>